<dbReference type="InterPro" id="IPR036291">
    <property type="entry name" value="NAD(P)-bd_dom_sf"/>
</dbReference>
<evidence type="ECO:0000313" key="3">
    <source>
        <dbReference type="EMBL" id="MBB4008624.1"/>
    </source>
</evidence>
<evidence type="ECO:0000256" key="1">
    <source>
        <dbReference type="ARBA" id="ARBA00006484"/>
    </source>
</evidence>
<protein>
    <submittedName>
        <fullName evidence="4">Oxidoreductase</fullName>
    </submittedName>
    <submittedName>
        <fullName evidence="3">Short-subunit dehydrogenase</fullName>
    </submittedName>
</protein>
<dbReference type="InterPro" id="IPR020904">
    <property type="entry name" value="Sc_DH/Rdtase_CS"/>
</dbReference>
<dbReference type="STRING" id="887144.BJF91_13000"/>
<evidence type="ECO:0000313" key="4">
    <source>
        <dbReference type="EMBL" id="OLP50238.1"/>
    </source>
</evidence>
<dbReference type="EMBL" id="MKIN01000021">
    <property type="protein sequence ID" value="OLP50238.1"/>
    <property type="molecule type" value="Genomic_DNA"/>
</dbReference>
<keyword evidence="2" id="KW-0560">Oxidoreductase</keyword>
<comment type="similarity">
    <text evidence="1">Belongs to the short-chain dehydrogenases/reductases (SDR) family.</text>
</comment>
<dbReference type="OrthoDB" id="9808814at2"/>
<dbReference type="CDD" id="cd05233">
    <property type="entry name" value="SDR_c"/>
    <property type="match status" value="1"/>
</dbReference>
<reference evidence="3 6" key="2">
    <citation type="submission" date="2020-08" db="EMBL/GenBank/DDBJ databases">
        <title>Genomic Encyclopedia of Type Strains, Phase IV (KMG-IV): sequencing the most valuable type-strain genomes for metagenomic binning, comparative biology and taxonomic classification.</title>
        <authorList>
            <person name="Goeker M."/>
        </authorList>
    </citation>
    <scope>NUCLEOTIDE SEQUENCE [LARGE SCALE GENOMIC DNA]</scope>
    <source>
        <strain evidence="3 6">DSM 100021</strain>
    </source>
</reference>
<dbReference type="InterPro" id="IPR002347">
    <property type="entry name" value="SDR_fam"/>
</dbReference>
<accession>A0A1Q9A6M6</accession>
<dbReference type="SUPFAM" id="SSF51735">
    <property type="entry name" value="NAD(P)-binding Rossmann-fold domains"/>
    <property type="match status" value="1"/>
</dbReference>
<dbReference type="RefSeq" id="WP_075614129.1">
    <property type="nucleotide sequence ID" value="NZ_JACIED010000003.1"/>
</dbReference>
<gene>
    <name evidence="4" type="ORF">BJF91_13000</name>
    <name evidence="3" type="ORF">GGQ71_002904</name>
</gene>
<reference evidence="4 5" key="1">
    <citation type="submission" date="2016-09" db="EMBL/GenBank/DDBJ databases">
        <title>Rhizobium oryziradicis sp. nov., isolated from the root of rice.</title>
        <authorList>
            <person name="Zhao J."/>
            <person name="Zhang X."/>
        </authorList>
    </citation>
    <scope>NUCLEOTIDE SEQUENCE [LARGE SCALE GENOMIC DNA]</scope>
    <source>
        <strain evidence="4 5">14971</strain>
    </source>
</reference>
<dbReference type="GO" id="GO:0016020">
    <property type="term" value="C:membrane"/>
    <property type="evidence" value="ECO:0007669"/>
    <property type="project" value="TreeGrafter"/>
</dbReference>
<dbReference type="Proteomes" id="UP000544107">
    <property type="component" value="Unassembled WGS sequence"/>
</dbReference>
<organism evidence="4 5">
    <name type="scientific">Allorhizobium taibaishanense</name>
    <dbReference type="NCBI Taxonomy" id="887144"/>
    <lineage>
        <taxon>Bacteria</taxon>
        <taxon>Pseudomonadati</taxon>
        <taxon>Pseudomonadota</taxon>
        <taxon>Alphaproteobacteria</taxon>
        <taxon>Hyphomicrobiales</taxon>
        <taxon>Rhizobiaceae</taxon>
        <taxon>Rhizobium/Agrobacterium group</taxon>
        <taxon>Allorhizobium</taxon>
    </lineage>
</organism>
<evidence type="ECO:0000313" key="6">
    <source>
        <dbReference type="Proteomes" id="UP000544107"/>
    </source>
</evidence>
<dbReference type="GO" id="GO:0016491">
    <property type="term" value="F:oxidoreductase activity"/>
    <property type="evidence" value="ECO:0007669"/>
    <property type="project" value="UniProtKB-KW"/>
</dbReference>
<evidence type="ECO:0000313" key="5">
    <source>
        <dbReference type="Proteomes" id="UP000185598"/>
    </source>
</evidence>
<keyword evidence="5" id="KW-1185">Reference proteome</keyword>
<dbReference type="Pfam" id="PF00106">
    <property type="entry name" value="adh_short"/>
    <property type="match status" value="1"/>
</dbReference>
<dbReference type="Proteomes" id="UP000185598">
    <property type="component" value="Unassembled WGS sequence"/>
</dbReference>
<dbReference type="PROSITE" id="PS00061">
    <property type="entry name" value="ADH_SHORT"/>
    <property type="match status" value="1"/>
</dbReference>
<sequence length="264" mass="27644">MSTAPRSLAVVTGASSGIGLELAKLAAGKGYDVVIAANEPDIDIAADILRSIGVTVDAMQVDLSTRHGVADFYRFVADRQQPVDLLFANAGLGLGHAFLDQNLDAALHVVDTNVSGTISLIHRIGNDMRTRGSGRILITGSIAGFMPGSYQAVYNATKAFLNSFSLALREELTDRGVSVTCLMPGPTATRFFQRAGMLDTQIGQGAKDDPVEVAKVGFHAMMNDEGDVAVGLKNKLQSAVANVTPAGFLARQHAKMAAPGSSNT</sequence>
<name>A0A1Q9A6M6_9HYPH</name>
<dbReference type="AlphaFoldDB" id="A0A1Q9A6M6"/>
<dbReference type="PANTHER" id="PTHR44196:SF2">
    <property type="entry name" value="SHORT-CHAIN DEHYDROGENASE-RELATED"/>
    <property type="match status" value="1"/>
</dbReference>
<evidence type="ECO:0000256" key="2">
    <source>
        <dbReference type="ARBA" id="ARBA00023002"/>
    </source>
</evidence>
<dbReference type="PANTHER" id="PTHR44196">
    <property type="entry name" value="DEHYDROGENASE/REDUCTASE SDR FAMILY MEMBER 7B"/>
    <property type="match status" value="1"/>
</dbReference>
<dbReference type="PRINTS" id="PR00081">
    <property type="entry name" value="GDHRDH"/>
</dbReference>
<dbReference type="Gene3D" id="3.40.50.720">
    <property type="entry name" value="NAD(P)-binding Rossmann-like Domain"/>
    <property type="match status" value="1"/>
</dbReference>
<comment type="caution">
    <text evidence="4">The sequence shown here is derived from an EMBL/GenBank/DDBJ whole genome shotgun (WGS) entry which is preliminary data.</text>
</comment>
<proteinExistence type="inferred from homology"/>
<dbReference type="EMBL" id="JACIED010000003">
    <property type="protein sequence ID" value="MBB4008624.1"/>
    <property type="molecule type" value="Genomic_DNA"/>
</dbReference>